<organism evidence="1 2">
    <name type="scientific">Paramecium octaurelia</name>
    <dbReference type="NCBI Taxonomy" id="43137"/>
    <lineage>
        <taxon>Eukaryota</taxon>
        <taxon>Sar</taxon>
        <taxon>Alveolata</taxon>
        <taxon>Ciliophora</taxon>
        <taxon>Intramacronucleata</taxon>
        <taxon>Oligohymenophorea</taxon>
        <taxon>Peniculida</taxon>
        <taxon>Parameciidae</taxon>
        <taxon>Paramecium</taxon>
    </lineage>
</organism>
<dbReference type="Proteomes" id="UP000683925">
    <property type="component" value="Unassembled WGS sequence"/>
</dbReference>
<sequence>MRHQKLHCQYPERIHPLFQSPQDSFLRNKFLRFPFQNDSPTSCCQMPRINNSDQRLIFLRAPFLNIRPITKMEESTADQSKIHPLPLYLIDRTLLSPKIFLNYLMQRQFPFNFQRELFPYTLRAKQDYFFLNTNFDVITKSNKNSFQEPKESFERLCQQCRCLFVILVLFLTTRKSFIFLEYQIEVPPSFNFLKTPIDQMRPLFLNIRF</sequence>
<protein>
    <submittedName>
        <fullName evidence="1">Uncharacterized protein</fullName>
    </submittedName>
</protein>
<accession>A0A8S1TIK1</accession>
<keyword evidence="2" id="KW-1185">Reference proteome</keyword>
<proteinExistence type="predicted"/>
<dbReference type="AlphaFoldDB" id="A0A8S1TIK1"/>
<name>A0A8S1TIK1_PAROT</name>
<reference evidence="1" key="1">
    <citation type="submission" date="2021-01" db="EMBL/GenBank/DDBJ databases">
        <authorList>
            <consortium name="Genoscope - CEA"/>
            <person name="William W."/>
        </authorList>
    </citation>
    <scope>NUCLEOTIDE SEQUENCE</scope>
</reference>
<dbReference type="EMBL" id="CAJJDP010000025">
    <property type="protein sequence ID" value="CAD8151603.1"/>
    <property type="molecule type" value="Genomic_DNA"/>
</dbReference>
<dbReference type="OrthoDB" id="10636496at2759"/>
<gene>
    <name evidence="1" type="ORF">POCTA_138.1.T0250190</name>
</gene>
<evidence type="ECO:0000313" key="1">
    <source>
        <dbReference type="EMBL" id="CAD8151603.1"/>
    </source>
</evidence>
<evidence type="ECO:0000313" key="2">
    <source>
        <dbReference type="Proteomes" id="UP000683925"/>
    </source>
</evidence>
<comment type="caution">
    <text evidence="1">The sequence shown here is derived from an EMBL/GenBank/DDBJ whole genome shotgun (WGS) entry which is preliminary data.</text>
</comment>